<organism evidence="3 4">
    <name type="scientific">Desulfuribacillus stibiiarsenatis</name>
    <dbReference type="NCBI Taxonomy" id="1390249"/>
    <lineage>
        <taxon>Bacteria</taxon>
        <taxon>Bacillati</taxon>
        <taxon>Bacillota</taxon>
        <taxon>Desulfuribacillia</taxon>
        <taxon>Desulfuribacillales</taxon>
        <taxon>Desulfuribacillaceae</taxon>
        <taxon>Desulfuribacillus</taxon>
    </lineage>
</organism>
<dbReference type="AlphaFoldDB" id="A0A1E5L9N9"/>
<sequence length="713" mass="83186">MTNKSGLKKVKVACILDTFSYECFKYECDLLYLMKSSWRAQIQEFQPDFLFVESFWNGMDGSWEANIVDMNYLDNEVAKLISYCNDMGIKTVFWNKEDPPNYYRFLNAAKLFDYVFTTDEKCIPYYKRDLGHDNIWSLSFAAQPEIHNPIGHNYCDKDGIAFAGSWYNNKHFLRQIEMKTLLDGVLEDTLIIYDRNYNEIQQTDNLKFPKEYQLYIEKSLTYSEMLQAYKKHKVFLNVNSVRDSDSMFSRRVYEILASGSHVISTYSIGILNRFKGIVPIVYSESDVKKAIKEILLDKDFGKKISIRGIREVYKQHLYSHRMNEILERIDVEKSVIERNILVVGFINSYDEAVTVFESFNRQSYPNKELIIFNVGIENIEMDRVVKTDSYEKVIHDIDFDFISIFSYSCYYGVNFLIDLFHASLIGKTEVIGKASFFSYYDDVLFEVNPGHEFTYEHEFTLHPFTMLVSNRLSKKIQFNTLDIKNLNDTNSYISLFKSALNESIIFSSDQYSFLDRLSMTGAELSTIHSDFKLDSAIQYVCADDIAFSQKHIPEKEYVQSLIKKIFSQDYPGLNSLLKNEVDCSDSKIVIYGAGDHTKKVLRTIDKRQFNIIGIVDKNENLRGQKIDCIQVYSLDELALLEPQYIYISSRAFEEEIYNELTKSIGEKYKIIPMYLKHTTFADDIYKELFLEDFSPRAVGISVFEKCNLNEGDD</sequence>
<dbReference type="RefSeq" id="WP_069700621.1">
    <property type="nucleotide sequence ID" value="NZ_MJAT01000001.1"/>
</dbReference>
<dbReference type="Proteomes" id="UP000095255">
    <property type="component" value="Unassembled WGS sequence"/>
</dbReference>
<keyword evidence="4" id="KW-1185">Reference proteome</keyword>
<evidence type="ECO:0000259" key="2">
    <source>
        <dbReference type="Pfam" id="PF17836"/>
    </source>
</evidence>
<name>A0A1E5L9N9_9FIRM</name>
<feature type="domain" description="PglD N-terminal" evidence="2">
    <location>
        <begin position="587"/>
        <end position="642"/>
    </location>
</feature>
<evidence type="ECO:0008006" key="5">
    <source>
        <dbReference type="Google" id="ProtNLM"/>
    </source>
</evidence>
<evidence type="ECO:0000313" key="3">
    <source>
        <dbReference type="EMBL" id="OEH86744.1"/>
    </source>
</evidence>
<accession>A0A1E5L9N9</accession>
<comment type="caution">
    <text evidence="3">The sequence shown here is derived from an EMBL/GenBank/DDBJ whole genome shotgun (WGS) entry which is preliminary data.</text>
</comment>
<protein>
    <recommendedName>
        <fullName evidence="5">DUF3880 domain-containing protein</fullName>
    </recommendedName>
</protein>
<dbReference type="InterPro" id="IPR029063">
    <property type="entry name" value="SAM-dependent_MTases_sf"/>
</dbReference>
<reference evidence="3 4" key="1">
    <citation type="submission" date="2016-09" db="EMBL/GenBank/DDBJ databases">
        <title>Desulfuribacillus arsenicus sp. nov., an obligately anaerobic, dissimilatory arsenic- and antimonate-reducing bacterium isolated from anoxic sediments.</title>
        <authorList>
            <person name="Abin C.A."/>
            <person name="Hollibaugh J.T."/>
        </authorList>
    </citation>
    <scope>NUCLEOTIDE SEQUENCE [LARGE SCALE GENOMIC DNA]</scope>
    <source>
        <strain evidence="3 4">MLFW-2</strain>
    </source>
</reference>
<evidence type="ECO:0000259" key="1">
    <source>
        <dbReference type="Pfam" id="PF13524"/>
    </source>
</evidence>
<evidence type="ECO:0000313" key="4">
    <source>
        <dbReference type="Proteomes" id="UP000095255"/>
    </source>
</evidence>
<dbReference type="STRING" id="1390249.BHU72_00260"/>
<dbReference type="Pfam" id="PF13524">
    <property type="entry name" value="Glyco_trans_1_2"/>
    <property type="match status" value="1"/>
</dbReference>
<dbReference type="EMBL" id="MJAT01000001">
    <property type="protein sequence ID" value="OEH86744.1"/>
    <property type="molecule type" value="Genomic_DNA"/>
</dbReference>
<dbReference type="Pfam" id="PF17836">
    <property type="entry name" value="PglD_N"/>
    <property type="match status" value="1"/>
</dbReference>
<dbReference type="OrthoDB" id="7019976at2"/>
<dbReference type="SUPFAM" id="SSF53335">
    <property type="entry name" value="S-adenosyl-L-methionine-dependent methyltransferases"/>
    <property type="match status" value="1"/>
</dbReference>
<gene>
    <name evidence="3" type="ORF">BHU72_00260</name>
</gene>
<dbReference type="InterPro" id="IPR055259">
    <property type="entry name" value="YkvP/CgeB_Glyco_trans-like"/>
</dbReference>
<dbReference type="Gene3D" id="3.40.50.720">
    <property type="entry name" value="NAD(P)-binding Rossmann-like Domain"/>
    <property type="match status" value="1"/>
</dbReference>
<feature type="domain" description="Spore protein YkvP/CgeB glycosyl transferase-like" evidence="1">
    <location>
        <begin position="213"/>
        <end position="327"/>
    </location>
</feature>
<dbReference type="InterPro" id="IPR041561">
    <property type="entry name" value="PglD_N"/>
</dbReference>
<proteinExistence type="predicted"/>